<dbReference type="RefSeq" id="WP_343886235.1">
    <property type="nucleotide sequence ID" value="NZ_BAAAKI010000013.1"/>
</dbReference>
<evidence type="ECO:0000313" key="13">
    <source>
        <dbReference type="Proteomes" id="UP001596266"/>
    </source>
</evidence>
<dbReference type="InterPro" id="IPR023632">
    <property type="entry name" value="ATP_synth_F1_gsu_CS"/>
</dbReference>
<evidence type="ECO:0000256" key="3">
    <source>
        <dbReference type="ARBA" id="ARBA00007681"/>
    </source>
</evidence>
<dbReference type="CDD" id="cd12151">
    <property type="entry name" value="F1-ATPase_gamma"/>
    <property type="match status" value="1"/>
</dbReference>
<dbReference type="PANTHER" id="PTHR11693:SF22">
    <property type="entry name" value="ATP SYNTHASE SUBUNIT GAMMA, MITOCHONDRIAL"/>
    <property type="match status" value="1"/>
</dbReference>
<protein>
    <recommendedName>
        <fullName evidence="10">ATP synthase gamma chain</fullName>
    </recommendedName>
    <alternativeName>
        <fullName evidence="10">ATP synthase F1 sector gamma subunit</fullName>
    </alternativeName>
    <alternativeName>
        <fullName evidence="10">F-ATPase gamma subunit</fullName>
    </alternativeName>
</protein>
<dbReference type="InterPro" id="IPR035968">
    <property type="entry name" value="ATP_synth_F1_ATPase_gsu"/>
</dbReference>
<gene>
    <name evidence="10" type="primary">atpG</name>
    <name evidence="12" type="ORF">ACFP57_11510</name>
</gene>
<dbReference type="PROSITE" id="PS00153">
    <property type="entry name" value="ATPASE_GAMMA"/>
    <property type="match status" value="1"/>
</dbReference>
<evidence type="ECO:0000256" key="1">
    <source>
        <dbReference type="ARBA" id="ARBA00003456"/>
    </source>
</evidence>
<evidence type="ECO:0000256" key="9">
    <source>
        <dbReference type="ARBA" id="ARBA00023310"/>
    </source>
</evidence>
<evidence type="ECO:0000256" key="6">
    <source>
        <dbReference type="ARBA" id="ARBA00023065"/>
    </source>
</evidence>
<keyword evidence="5 10" id="KW-0375">Hydrogen ion transport</keyword>
<evidence type="ECO:0000256" key="4">
    <source>
        <dbReference type="ARBA" id="ARBA00022448"/>
    </source>
</evidence>
<dbReference type="EMBL" id="JBHSUA010000021">
    <property type="protein sequence ID" value="MFC6397603.1"/>
    <property type="molecule type" value="Genomic_DNA"/>
</dbReference>
<comment type="similarity">
    <text evidence="3 10">Belongs to the ATPase gamma chain family.</text>
</comment>
<accession>A0ABW1X3I6</accession>
<evidence type="ECO:0000256" key="11">
    <source>
        <dbReference type="SAM" id="Coils"/>
    </source>
</evidence>
<dbReference type="NCBIfam" id="NF004145">
    <property type="entry name" value="PRK05621.1-2"/>
    <property type="match status" value="1"/>
</dbReference>
<dbReference type="InterPro" id="IPR000131">
    <property type="entry name" value="ATP_synth_F1_gsu"/>
</dbReference>
<reference evidence="13" key="1">
    <citation type="journal article" date="2019" name="Int. J. Syst. Evol. Microbiol.">
        <title>The Global Catalogue of Microorganisms (GCM) 10K type strain sequencing project: providing services to taxonomists for standard genome sequencing and annotation.</title>
        <authorList>
            <consortium name="The Broad Institute Genomics Platform"/>
            <consortium name="The Broad Institute Genome Sequencing Center for Infectious Disease"/>
            <person name="Wu L."/>
            <person name="Ma J."/>
        </authorList>
    </citation>
    <scope>NUCLEOTIDE SEQUENCE [LARGE SCALE GENOMIC DNA]</scope>
    <source>
        <strain evidence="13">CGMCC 1.15277</strain>
    </source>
</reference>
<evidence type="ECO:0000256" key="2">
    <source>
        <dbReference type="ARBA" id="ARBA00004170"/>
    </source>
</evidence>
<dbReference type="NCBIfam" id="TIGR01146">
    <property type="entry name" value="ATPsyn_F1gamma"/>
    <property type="match status" value="1"/>
</dbReference>
<evidence type="ECO:0000256" key="7">
    <source>
        <dbReference type="ARBA" id="ARBA00023136"/>
    </source>
</evidence>
<comment type="caution">
    <text evidence="12">The sequence shown here is derived from an EMBL/GenBank/DDBJ whole genome shotgun (WGS) entry which is preliminary data.</text>
</comment>
<keyword evidence="4 10" id="KW-0813">Transport</keyword>
<keyword evidence="13" id="KW-1185">Reference proteome</keyword>
<keyword evidence="11" id="KW-0175">Coiled coil</keyword>
<organism evidence="12 13">
    <name type="scientific">Luteococcus sanguinis</name>
    <dbReference type="NCBI Taxonomy" id="174038"/>
    <lineage>
        <taxon>Bacteria</taxon>
        <taxon>Bacillati</taxon>
        <taxon>Actinomycetota</taxon>
        <taxon>Actinomycetes</taxon>
        <taxon>Propionibacteriales</taxon>
        <taxon>Propionibacteriaceae</taxon>
        <taxon>Luteococcus</taxon>
    </lineage>
</organism>
<dbReference type="Pfam" id="PF00231">
    <property type="entry name" value="ATP-synt"/>
    <property type="match status" value="1"/>
</dbReference>
<evidence type="ECO:0000313" key="12">
    <source>
        <dbReference type="EMBL" id="MFC6397603.1"/>
    </source>
</evidence>
<comment type="subcellular location">
    <subcellularLocation>
        <location evidence="10">Cell membrane</location>
        <topology evidence="10">Peripheral membrane protein</topology>
    </subcellularLocation>
    <subcellularLocation>
        <location evidence="2">Membrane</location>
        <topology evidence="2">Peripheral membrane protein</topology>
    </subcellularLocation>
</comment>
<keyword evidence="10" id="KW-1003">Cell membrane</keyword>
<keyword evidence="8 10" id="KW-0139">CF(1)</keyword>
<dbReference type="SUPFAM" id="SSF52943">
    <property type="entry name" value="ATP synthase (F1-ATPase), gamma subunit"/>
    <property type="match status" value="1"/>
</dbReference>
<dbReference type="PANTHER" id="PTHR11693">
    <property type="entry name" value="ATP SYNTHASE GAMMA CHAIN"/>
    <property type="match status" value="1"/>
</dbReference>
<dbReference type="PRINTS" id="PR00126">
    <property type="entry name" value="ATPASEGAMMA"/>
</dbReference>
<dbReference type="HAMAP" id="MF_00815">
    <property type="entry name" value="ATP_synth_gamma_bact"/>
    <property type="match status" value="1"/>
</dbReference>
<dbReference type="Gene3D" id="3.40.1380.10">
    <property type="match status" value="1"/>
</dbReference>
<sequence>MPASLRELRQRRKSVATTQKITRAMELIAASRIVKADRAARAALPFTSVLNRAVAAVAQHSDIDHPLVGEPKHRRRAAVVMFTSDRGLAGGYSTNAIKTALRLREKLQGEGLEVVMYVVGRKGADYLGFRQVQMEQTWTGFTDAPTYEKAAEISDALLERFVQDSDEGGVDEIYAVYTRMVSMLTQSPRVRRLLPIEVIEEGKDVDKAIEAEGDTPLLYTFEPDPETVLDQLLGLYLRNRVWFYLLEAAASELASRQKAMKSATDNAQQLIEKLTTQANQARQAQITQEISEIVGGAGALAEANADE</sequence>
<keyword evidence="9 10" id="KW-0066">ATP synthesis</keyword>
<proteinExistence type="inferred from homology"/>
<name>A0ABW1X3I6_9ACTN</name>
<dbReference type="Gene3D" id="1.10.287.80">
    <property type="entry name" value="ATP synthase, gamma subunit, helix hairpin domain"/>
    <property type="match status" value="2"/>
</dbReference>
<evidence type="ECO:0000256" key="8">
    <source>
        <dbReference type="ARBA" id="ARBA00023196"/>
    </source>
</evidence>
<evidence type="ECO:0000256" key="10">
    <source>
        <dbReference type="HAMAP-Rule" id="MF_00815"/>
    </source>
</evidence>
<evidence type="ECO:0000256" key="5">
    <source>
        <dbReference type="ARBA" id="ARBA00022781"/>
    </source>
</evidence>
<comment type="function">
    <text evidence="1 10">Produces ATP from ADP in the presence of a proton gradient across the membrane. The gamma chain is believed to be important in regulating ATPase activity and the flow of protons through the CF(0) complex.</text>
</comment>
<comment type="subunit">
    <text evidence="10">F-type ATPases have 2 components, CF(1) - the catalytic core - and CF(0) - the membrane proton channel. CF(1) has five subunits: alpha(3), beta(3), gamma(1), delta(1), epsilon(1). CF(0) has three main subunits: a, b and c.</text>
</comment>
<keyword evidence="6 10" id="KW-0406">Ion transport</keyword>
<feature type="coiled-coil region" evidence="11">
    <location>
        <begin position="253"/>
        <end position="284"/>
    </location>
</feature>
<keyword evidence="7 10" id="KW-0472">Membrane</keyword>
<dbReference type="Proteomes" id="UP001596266">
    <property type="component" value="Unassembled WGS sequence"/>
</dbReference>